<evidence type="ECO:0000313" key="4">
    <source>
        <dbReference type="Proteomes" id="UP001153069"/>
    </source>
</evidence>
<evidence type="ECO:0000256" key="1">
    <source>
        <dbReference type="SAM" id="MobiDB-lite"/>
    </source>
</evidence>
<feature type="transmembrane region" description="Helical" evidence="2">
    <location>
        <begin position="571"/>
        <end position="590"/>
    </location>
</feature>
<feature type="compositionally biased region" description="Low complexity" evidence="1">
    <location>
        <begin position="437"/>
        <end position="481"/>
    </location>
</feature>
<protein>
    <recommendedName>
        <fullName evidence="5">Transmembrane protein</fullName>
    </recommendedName>
</protein>
<feature type="compositionally biased region" description="Basic and acidic residues" evidence="1">
    <location>
        <begin position="129"/>
        <end position="139"/>
    </location>
</feature>
<feature type="compositionally biased region" description="Low complexity" evidence="1">
    <location>
        <begin position="100"/>
        <end position="110"/>
    </location>
</feature>
<feature type="transmembrane region" description="Helical" evidence="2">
    <location>
        <begin position="547"/>
        <end position="564"/>
    </location>
</feature>
<feature type="compositionally biased region" description="Acidic residues" evidence="1">
    <location>
        <begin position="148"/>
        <end position="160"/>
    </location>
</feature>
<sequence length="739" mass="78964">MADIARCASPGEESWATSHSAATGDYKSSLFSLFSSGKQPSHDQQDTPPTVPSSPTKEGGVTWADEMQDMDLASDDESVEMPMQKPQPQPAEEAQDSKNSGFFSSLFSRSGSKKDVNTDEENPGPLAERSSDSKYDVDALRVPSMMDQDTDDPESDDEDILKDPYDEIRPMKETFQEEHEDDESTKFGSSRCALGFAPKILFLIGSILFLILSVHDFKRVKDVGVRALPADSLLTIRNETKSELADEDVDPFFATDNVTEIKDERTGGALITSTGTHTWSTATEGTRRRKLQINWYTQYWSALPDDVKESAKLLGYDKQKWDNSESVYTDHLHWHELTPEQQDAAALVFGYTEDTWNAFVDRFLANLPTTTPSVIPAASPVAPPVQAPVTPVTPAPVTAQPVTAAPVTEPPNTAPPVTAAPVTPPVATPVASPPVASPVASPVSAPVSAPVSPMASPVSAPVSGSVASPVSPVASPTSSTVDGSAKGENGDKGIEAGEQGEGGDGKDDGSEGEKDPDGTDKEISAFANAYNVAIDGENPPEPRDETFQALYICASICFLLVGVFDGLYQQLGFHAVMVLAGLFGVISGALTKSDELAFNVCNSVSTHLFLLQTVLLIYSRLLLTYDSGVRRVLSVADGMFLSGALMNVVVSYLRYGGTTVAMAATSVVVGVLWSVAAITYLAITMMFRLRQNKATTGSKTNTSGDTSIQESCNIQPADIDGDCEISLGEPQGQFDRDHC</sequence>
<organism evidence="3 4">
    <name type="scientific">Seminavis robusta</name>
    <dbReference type="NCBI Taxonomy" id="568900"/>
    <lineage>
        <taxon>Eukaryota</taxon>
        <taxon>Sar</taxon>
        <taxon>Stramenopiles</taxon>
        <taxon>Ochrophyta</taxon>
        <taxon>Bacillariophyta</taxon>
        <taxon>Bacillariophyceae</taxon>
        <taxon>Bacillariophycidae</taxon>
        <taxon>Naviculales</taxon>
        <taxon>Naviculaceae</taxon>
        <taxon>Seminavis</taxon>
    </lineage>
</organism>
<feature type="region of interest" description="Disordered" evidence="1">
    <location>
        <begin position="430"/>
        <end position="521"/>
    </location>
</feature>
<keyword evidence="2" id="KW-0812">Transmembrane</keyword>
<dbReference type="AlphaFoldDB" id="A0A9N8DH27"/>
<feature type="compositionally biased region" description="Low complexity" evidence="1">
    <location>
        <begin position="80"/>
        <end position="92"/>
    </location>
</feature>
<feature type="transmembrane region" description="Helical" evidence="2">
    <location>
        <begin position="596"/>
        <end position="623"/>
    </location>
</feature>
<keyword evidence="4" id="KW-1185">Reference proteome</keyword>
<dbReference type="PANTHER" id="PTHR48125:SF10">
    <property type="entry name" value="OS12G0136300 PROTEIN"/>
    <property type="match status" value="1"/>
</dbReference>
<evidence type="ECO:0000313" key="3">
    <source>
        <dbReference type="EMBL" id="CAB9502539.1"/>
    </source>
</evidence>
<dbReference type="PANTHER" id="PTHR48125">
    <property type="entry name" value="LP07818P1"/>
    <property type="match status" value="1"/>
</dbReference>
<feature type="compositionally biased region" description="Basic and acidic residues" evidence="1">
    <location>
        <begin position="503"/>
        <end position="521"/>
    </location>
</feature>
<gene>
    <name evidence="3" type="ORF">SEMRO_139_G065140.1</name>
</gene>
<comment type="caution">
    <text evidence="3">The sequence shown here is derived from an EMBL/GenBank/DDBJ whole genome shotgun (WGS) entry which is preliminary data.</text>
</comment>
<feature type="transmembrane region" description="Helical" evidence="2">
    <location>
        <begin position="661"/>
        <end position="683"/>
    </location>
</feature>
<keyword evidence="2" id="KW-1133">Transmembrane helix</keyword>
<feature type="region of interest" description="Disordered" evidence="1">
    <location>
        <begin position="1"/>
        <end position="167"/>
    </location>
</feature>
<keyword evidence="2" id="KW-0472">Membrane</keyword>
<evidence type="ECO:0000256" key="2">
    <source>
        <dbReference type="SAM" id="Phobius"/>
    </source>
</evidence>
<name>A0A9N8DH27_9STRA</name>
<proteinExistence type="predicted"/>
<dbReference type="EMBL" id="CAICTM010000138">
    <property type="protein sequence ID" value="CAB9502539.1"/>
    <property type="molecule type" value="Genomic_DNA"/>
</dbReference>
<reference evidence="3" key="1">
    <citation type="submission" date="2020-06" db="EMBL/GenBank/DDBJ databases">
        <authorList>
            <consortium name="Plant Systems Biology data submission"/>
        </authorList>
    </citation>
    <scope>NUCLEOTIDE SEQUENCE</scope>
    <source>
        <strain evidence="3">D6</strain>
    </source>
</reference>
<feature type="transmembrane region" description="Helical" evidence="2">
    <location>
        <begin position="635"/>
        <end position="655"/>
    </location>
</feature>
<dbReference type="Proteomes" id="UP001153069">
    <property type="component" value="Unassembled WGS sequence"/>
</dbReference>
<feature type="compositionally biased region" description="Acidic residues" evidence="1">
    <location>
        <begin position="66"/>
        <end position="79"/>
    </location>
</feature>
<evidence type="ECO:0008006" key="5">
    <source>
        <dbReference type="Google" id="ProtNLM"/>
    </source>
</evidence>
<accession>A0A9N8DH27</accession>
<feature type="transmembrane region" description="Helical" evidence="2">
    <location>
        <begin position="192"/>
        <end position="212"/>
    </location>
</feature>